<dbReference type="FunFam" id="3.40.50.2000:FF:000009">
    <property type="entry name" value="Sterol 3-beta-glucosyltransferase UGT80A2"/>
    <property type="match status" value="1"/>
</dbReference>
<feature type="region of interest" description="Disordered" evidence="13">
    <location>
        <begin position="71"/>
        <end position="215"/>
    </location>
</feature>
<feature type="region of interest" description="Disordered" evidence="13">
    <location>
        <begin position="1"/>
        <end position="51"/>
    </location>
</feature>
<dbReference type="PANTHER" id="PTHR48050:SF25">
    <property type="entry name" value="STEROL 3-BETA-GLUCOSYLTRANSFERASE"/>
    <property type="match status" value="1"/>
</dbReference>
<dbReference type="PROSITE" id="PS50003">
    <property type="entry name" value="PH_DOMAIN"/>
    <property type="match status" value="1"/>
</dbReference>
<dbReference type="InterPro" id="IPR004182">
    <property type="entry name" value="GRAM"/>
</dbReference>
<keyword evidence="8" id="KW-0072">Autophagy</keyword>
<dbReference type="InterPro" id="IPR001849">
    <property type="entry name" value="PH_domain"/>
</dbReference>
<dbReference type="InterPro" id="IPR002213">
    <property type="entry name" value="UDP_glucos_trans"/>
</dbReference>
<evidence type="ECO:0000256" key="12">
    <source>
        <dbReference type="ARBA" id="ARBA00049453"/>
    </source>
</evidence>
<dbReference type="SMART" id="SM00568">
    <property type="entry name" value="GRAM"/>
    <property type="match status" value="2"/>
</dbReference>
<feature type="compositionally biased region" description="Low complexity" evidence="13">
    <location>
        <begin position="441"/>
        <end position="453"/>
    </location>
</feature>
<gene>
    <name evidence="15" type="ORF">EJ05DRAFT_494741</name>
</gene>
<dbReference type="GO" id="GO:0016020">
    <property type="term" value="C:membrane"/>
    <property type="evidence" value="ECO:0007669"/>
    <property type="project" value="UniProtKB-SubCell"/>
</dbReference>
<feature type="region of interest" description="Disordered" evidence="13">
    <location>
        <begin position="437"/>
        <end position="577"/>
    </location>
</feature>
<feature type="region of interest" description="Disordered" evidence="13">
    <location>
        <begin position="599"/>
        <end position="658"/>
    </location>
</feature>
<reference evidence="15" key="1">
    <citation type="journal article" date="2020" name="Stud. Mycol.">
        <title>101 Dothideomycetes genomes: a test case for predicting lifestyles and emergence of pathogens.</title>
        <authorList>
            <person name="Haridas S."/>
            <person name="Albert R."/>
            <person name="Binder M."/>
            <person name="Bloem J."/>
            <person name="Labutti K."/>
            <person name="Salamov A."/>
            <person name="Andreopoulos B."/>
            <person name="Baker S."/>
            <person name="Barry K."/>
            <person name="Bills G."/>
            <person name="Bluhm B."/>
            <person name="Cannon C."/>
            <person name="Castanera R."/>
            <person name="Culley D."/>
            <person name="Daum C."/>
            <person name="Ezra D."/>
            <person name="Gonzalez J."/>
            <person name="Henrissat B."/>
            <person name="Kuo A."/>
            <person name="Liang C."/>
            <person name="Lipzen A."/>
            <person name="Lutzoni F."/>
            <person name="Magnuson J."/>
            <person name="Mondo S."/>
            <person name="Nolan M."/>
            <person name="Ohm R."/>
            <person name="Pangilinan J."/>
            <person name="Park H.-J."/>
            <person name="Ramirez L."/>
            <person name="Alfaro M."/>
            <person name="Sun H."/>
            <person name="Tritt A."/>
            <person name="Yoshinaga Y."/>
            <person name="Zwiers L.-H."/>
            <person name="Turgeon B."/>
            <person name="Goodwin S."/>
            <person name="Spatafora J."/>
            <person name="Crous P."/>
            <person name="Grigoriev I."/>
        </authorList>
    </citation>
    <scope>NUCLEOTIDE SEQUENCE</scope>
    <source>
        <strain evidence="15">CBS 121739</strain>
    </source>
</reference>
<dbReference type="CDD" id="cd03784">
    <property type="entry name" value="GT1_Gtf-like"/>
    <property type="match status" value="1"/>
</dbReference>
<evidence type="ECO:0000256" key="3">
    <source>
        <dbReference type="ARBA" id="ARBA00006962"/>
    </source>
</evidence>
<protein>
    <recommendedName>
        <fullName evidence="4">sterol 3beta-glucosyltransferase</fullName>
        <ecNumber evidence="4">2.4.1.173</ecNumber>
    </recommendedName>
    <alternativeName>
        <fullName evidence="10">Autophagy-related protein 26</fullName>
    </alternativeName>
</protein>
<evidence type="ECO:0000256" key="4">
    <source>
        <dbReference type="ARBA" id="ARBA00012650"/>
    </source>
</evidence>
<evidence type="ECO:0000256" key="10">
    <source>
        <dbReference type="ARBA" id="ARBA00029843"/>
    </source>
</evidence>
<dbReference type="InterPro" id="IPR048065">
    <property type="entry name" value="ATG26_PH_GRAM2"/>
</dbReference>
<dbReference type="GO" id="GO:0006914">
    <property type="term" value="P:autophagy"/>
    <property type="evidence" value="ECO:0007669"/>
    <property type="project" value="UniProtKB-KW"/>
</dbReference>
<evidence type="ECO:0000259" key="14">
    <source>
        <dbReference type="PROSITE" id="PS50003"/>
    </source>
</evidence>
<keyword evidence="5" id="KW-0963">Cytoplasm</keyword>
<evidence type="ECO:0000256" key="6">
    <source>
        <dbReference type="ARBA" id="ARBA00022676"/>
    </source>
</evidence>
<dbReference type="CDD" id="cd13216">
    <property type="entry name" value="PH-GRAM2_AGT26"/>
    <property type="match status" value="1"/>
</dbReference>
<dbReference type="GeneID" id="54487263"/>
<keyword evidence="6" id="KW-0328">Glycosyltransferase</keyword>
<dbReference type="Pfam" id="PF02893">
    <property type="entry name" value="GRAM"/>
    <property type="match status" value="2"/>
</dbReference>
<dbReference type="GO" id="GO:0016125">
    <property type="term" value="P:sterol metabolic process"/>
    <property type="evidence" value="ECO:0007669"/>
    <property type="project" value="TreeGrafter"/>
</dbReference>
<dbReference type="OrthoDB" id="10261837at2759"/>
<evidence type="ECO:0000256" key="11">
    <source>
        <dbReference type="ARBA" id="ARBA00047886"/>
    </source>
</evidence>
<keyword evidence="7" id="KW-0808">Transferase</keyword>
<dbReference type="InterPro" id="IPR011993">
    <property type="entry name" value="PH-like_dom_sf"/>
</dbReference>
<organism evidence="15 16">
    <name type="scientific">Pseudovirgaria hyperparasitica</name>
    <dbReference type="NCBI Taxonomy" id="470096"/>
    <lineage>
        <taxon>Eukaryota</taxon>
        <taxon>Fungi</taxon>
        <taxon>Dikarya</taxon>
        <taxon>Ascomycota</taxon>
        <taxon>Pezizomycotina</taxon>
        <taxon>Dothideomycetes</taxon>
        <taxon>Dothideomycetes incertae sedis</taxon>
        <taxon>Acrospermales</taxon>
        <taxon>Acrospermaceae</taxon>
        <taxon>Pseudovirgaria</taxon>
    </lineage>
</organism>
<dbReference type="PANTHER" id="PTHR48050">
    <property type="entry name" value="STEROL 3-BETA-GLUCOSYLTRANSFERASE"/>
    <property type="match status" value="1"/>
</dbReference>
<evidence type="ECO:0000256" key="7">
    <source>
        <dbReference type="ARBA" id="ARBA00022679"/>
    </source>
</evidence>
<dbReference type="Gene3D" id="2.30.29.30">
    <property type="entry name" value="Pleckstrin-homology domain (PH domain)/Phosphotyrosine-binding domain (PTB)"/>
    <property type="match status" value="2"/>
</dbReference>
<dbReference type="CDD" id="cd13215">
    <property type="entry name" value="PH-GRAM1_AGT26"/>
    <property type="match status" value="1"/>
</dbReference>
<dbReference type="InterPro" id="IPR050426">
    <property type="entry name" value="Glycosyltransferase_28"/>
</dbReference>
<dbReference type="GO" id="GO:0005975">
    <property type="term" value="P:carbohydrate metabolic process"/>
    <property type="evidence" value="ECO:0007669"/>
    <property type="project" value="InterPro"/>
</dbReference>
<dbReference type="FunFam" id="3.40.50.2000:FF:000029">
    <property type="entry name" value="Sterol 3-beta-glucosyltransferase"/>
    <property type="match status" value="1"/>
</dbReference>
<evidence type="ECO:0000256" key="2">
    <source>
        <dbReference type="ARBA" id="ARBA00004496"/>
    </source>
</evidence>
<dbReference type="Gene3D" id="3.40.50.2000">
    <property type="entry name" value="Glycogen Phosphorylase B"/>
    <property type="match status" value="2"/>
</dbReference>
<evidence type="ECO:0000256" key="1">
    <source>
        <dbReference type="ARBA" id="ARBA00004170"/>
    </source>
</evidence>
<dbReference type="GO" id="GO:0016906">
    <property type="term" value="F:sterol 3-beta-glucosyltransferase activity"/>
    <property type="evidence" value="ECO:0007669"/>
    <property type="project" value="UniProtKB-EC"/>
</dbReference>
<keyword evidence="16" id="KW-1185">Reference proteome</keyword>
<dbReference type="SUPFAM" id="SSF50729">
    <property type="entry name" value="PH domain-like"/>
    <property type="match status" value="1"/>
</dbReference>
<keyword evidence="9" id="KW-0472">Membrane</keyword>
<comment type="catalytic activity">
    <reaction evidence="12">
        <text>a sterol + UDP-alpha-D-glucose = a sterol 3-beta-D-glucoside + UDP + H(+)</text>
        <dbReference type="Rhea" id="RHEA:22724"/>
        <dbReference type="ChEBI" id="CHEBI:15378"/>
        <dbReference type="ChEBI" id="CHEBI:15889"/>
        <dbReference type="ChEBI" id="CHEBI:37424"/>
        <dbReference type="ChEBI" id="CHEBI:58223"/>
        <dbReference type="ChEBI" id="CHEBI:58885"/>
        <dbReference type="EC" id="2.4.1.173"/>
    </reaction>
    <physiologicalReaction direction="left-to-right" evidence="12">
        <dbReference type="Rhea" id="RHEA:22725"/>
    </physiologicalReaction>
</comment>
<feature type="domain" description="PH" evidence="14">
    <location>
        <begin position="266"/>
        <end position="363"/>
    </location>
</feature>
<evidence type="ECO:0000256" key="9">
    <source>
        <dbReference type="ARBA" id="ARBA00023136"/>
    </source>
</evidence>
<dbReference type="InterPro" id="IPR048066">
    <property type="entry name" value="ATG26_PH_GRAM1"/>
</dbReference>
<evidence type="ECO:0000313" key="16">
    <source>
        <dbReference type="Proteomes" id="UP000799437"/>
    </source>
</evidence>
<name>A0A6A6VVE5_9PEZI</name>
<dbReference type="SUPFAM" id="SSF53756">
    <property type="entry name" value="UDP-Glycosyltransferase/glycogen phosphorylase"/>
    <property type="match status" value="1"/>
</dbReference>
<evidence type="ECO:0000256" key="13">
    <source>
        <dbReference type="SAM" id="MobiDB-lite"/>
    </source>
</evidence>
<dbReference type="EC" id="2.4.1.173" evidence="4"/>
<dbReference type="GO" id="GO:0005737">
    <property type="term" value="C:cytoplasm"/>
    <property type="evidence" value="ECO:0007669"/>
    <property type="project" value="UniProtKB-SubCell"/>
</dbReference>
<comment type="catalytic activity">
    <reaction evidence="11">
        <text>ergosterol + UDP-alpha-D-glucose = ergosteryl 3-beta-D-glucoside + UDP + H(+)</text>
        <dbReference type="Rhea" id="RHEA:61836"/>
        <dbReference type="ChEBI" id="CHEBI:15378"/>
        <dbReference type="ChEBI" id="CHEBI:16933"/>
        <dbReference type="ChEBI" id="CHEBI:52973"/>
        <dbReference type="ChEBI" id="CHEBI:58223"/>
        <dbReference type="ChEBI" id="CHEBI:58885"/>
    </reaction>
    <physiologicalReaction direction="left-to-right" evidence="11">
        <dbReference type="Rhea" id="RHEA:61837"/>
    </physiologicalReaction>
</comment>
<proteinExistence type="inferred from homology"/>
<feature type="compositionally biased region" description="Polar residues" evidence="13">
    <location>
        <begin position="558"/>
        <end position="577"/>
    </location>
</feature>
<dbReference type="RefSeq" id="XP_033596041.1">
    <property type="nucleotide sequence ID" value="XM_033746209.1"/>
</dbReference>
<comment type="similarity">
    <text evidence="3">Belongs to the glycosyltransferase 28 family.</text>
</comment>
<dbReference type="InterPro" id="IPR004276">
    <property type="entry name" value="GlycoTrans_28_N"/>
</dbReference>
<feature type="compositionally biased region" description="Basic and acidic residues" evidence="13">
    <location>
        <begin position="23"/>
        <end position="37"/>
    </location>
</feature>
<dbReference type="Proteomes" id="UP000799437">
    <property type="component" value="Unassembled WGS sequence"/>
</dbReference>
<dbReference type="Pfam" id="PF06722">
    <property type="entry name" value="EryCIII-like_C"/>
    <property type="match status" value="1"/>
</dbReference>
<feature type="compositionally biased region" description="Low complexity" evidence="13">
    <location>
        <begin position="495"/>
        <end position="507"/>
    </location>
</feature>
<dbReference type="Pfam" id="PF00169">
    <property type="entry name" value="PH"/>
    <property type="match status" value="1"/>
</dbReference>
<dbReference type="SMART" id="SM00233">
    <property type="entry name" value="PH"/>
    <property type="match status" value="1"/>
</dbReference>
<dbReference type="EMBL" id="ML996583">
    <property type="protein sequence ID" value="KAF2753590.1"/>
    <property type="molecule type" value="Genomic_DNA"/>
</dbReference>
<sequence length="1422" mass="159172">MSSEDGLRAQTGRKLTKRRKDFRRVSLDIPEKFKDGADIEEDASAAPKGQETWTMNQSLFSMIAKTGSQADLHTPLEEVASSDSDGEHEGRLKSRKRGDAAQYMSPPRHTSASFANRHRRKISDSKLLKSLPRLRTRREARDASNDQDMSTSQILPPKPAQVTASRPSRESALLDTRPTHIHDSDEAGPSRPTASRRGRHESLSETSESSPPPTLAQRLQDIFEFEELEEVISQYPCWLIQSVLLQGYLYITQKHICFYAYLNRKDPGKSGYIAKLGRSKYNRYWFVLKGDVLAYYNNTSDLYFPRNRINLSHAISASIIDQKDKDKEATSFVVETEGRNYTFKADSATSALDWVRAIQKVIFRTRNDGGSVKISIPLQNVWDIEENPLMDFADSIKIRVIDNGETYAMDEYFFSFSGSAEDVLNILRILIPDNDPSVDGRSSTCSPRVSSSVRPKHLDVKTDTERSVSPGDASPLRENVKATLSPRPPVNLKGSSPRISMESSRSSLDMRRRSTDITRTFQKTNSDRGRTSFTMNRSSSYGGDGVRRGDKSPLSPKINESSASASTSLDQVETESSAAIQSLDDTNASASQILNRTDVFHRPTIQNSSGQLDTEKDRMCQSQETARSVRDNKRSPLPTVGDDDDSDQQNSKMRDSDTSAIQNIVQAGSYPLQKASGLLGNLKSRSKRMSKVLSTETMGYYEKVAGMWAGGRKHYHTAEGLSPDDQIRSAQEDADAVVDAERFREHFALPPTEELQSTFFGSLQRVIPMYGKIYISDRHFCFRSMLPTTRTKLILPLKDIETVEKEKGFRLSYYGLVIVIRGFEEVFFEFAKAELRDECTVTTLRQLENVRFMTNSQSLHQEDVTIEEQAKAEHDLLQEARAEPIPQSAPIDAPDTDPEKMPLIFDDLGGSYVDFKPSESLKITCLTIGSRGDVQPYIAFCKGLLAEGHKPKIVTHAEFEHAVREQGIDFAPVAGDPAELMRICIENGMFTYSFIREASEKFRGWIDGLLATAWEACQGSDILIESPSAMAGIHIAEALRIPYFRAFGMTWTRTRAYPHAFFVPGRRMGGNWNSWSYSVFDKFFWGGISGQVNHWRRNTLKLPKTGLGKMKPDRRPFMYFVSPSVMPPPLDWPDWIRVTGYWFLDTNNDYVPPQDLVDFLAKARKDKKKIVYIGFGSIVVDDPAAMTKTVVDAVLKADVRCVLSKGWSDRLDKKDAAKPELPLPSDIFQIKEAPHDWLFKQVDAAVHHGGSGTTGASLRAGIPTVIKPFFGDQFFYGMRVENLNVGVCIEKINTTVLGRAIWTATNDQRMIDKAALLGEKIRKESGVQTAIQTMYRELERARTFIPKDESPDVGYASAHPDPTEDNEDWTLVDDEDACLDTETAAATGYLKYSEQALARAGGSSAMALGSMVLRGAGVSGKR</sequence>
<evidence type="ECO:0000256" key="5">
    <source>
        <dbReference type="ARBA" id="ARBA00022490"/>
    </source>
</evidence>
<dbReference type="Pfam" id="PF03033">
    <property type="entry name" value="Glyco_transf_28"/>
    <property type="match status" value="1"/>
</dbReference>
<comment type="subcellular location">
    <subcellularLocation>
        <location evidence="2">Cytoplasm</location>
    </subcellularLocation>
    <subcellularLocation>
        <location evidence="1">Membrane</location>
        <topology evidence="1">Peripheral membrane protein</topology>
    </subcellularLocation>
</comment>
<evidence type="ECO:0000313" key="15">
    <source>
        <dbReference type="EMBL" id="KAF2753590.1"/>
    </source>
</evidence>
<feature type="compositionally biased region" description="Basic and acidic residues" evidence="13">
    <location>
        <begin position="456"/>
        <end position="466"/>
    </location>
</feature>
<dbReference type="FunFam" id="2.30.29.30:FF:000303">
    <property type="entry name" value="Sterol 3-beta-glucosyltransferase"/>
    <property type="match status" value="1"/>
</dbReference>
<dbReference type="InterPro" id="IPR010610">
    <property type="entry name" value="EryCIII-like_C"/>
</dbReference>
<evidence type="ECO:0000256" key="8">
    <source>
        <dbReference type="ARBA" id="ARBA00023006"/>
    </source>
</evidence>
<feature type="compositionally biased region" description="Polar residues" evidence="13">
    <location>
        <begin position="531"/>
        <end position="541"/>
    </location>
</feature>
<accession>A0A6A6VVE5</accession>